<dbReference type="EMBL" id="JADGMS010000014">
    <property type="protein sequence ID" value="KAF9669720.1"/>
    <property type="molecule type" value="Genomic_DNA"/>
</dbReference>
<evidence type="ECO:0000256" key="3">
    <source>
        <dbReference type="ARBA" id="ARBA00023289"/>
    </source>
</evidence>
<protein>
    <recommendedName>
        <fullName evidence="5">HMA domain-containing protein</fullName>
    </recommendedName>
</protein>
<name>A0A835JFJ7_9ROSI</name>
<keyword evidence="2" id="KW-0479">Metal-binding</keyword>
<evidence type="ECO:0000259" key="5">
    <source>
        <dbReference type="PROSITE" id="PS50846"/>
    </source>
</evidence>
<evidence type="ECO:0000313" key="7">
    <source>
        <dbReference type="Proteomes" id="UP000657918"/>
    </source>
</evidence>
<evidence type="ECO:0000256" key="4">
    <source>
        <dbReference type="ARBA" id="ARBA00024045"/>
    </source>
</evidence>
<dbReference type="OrthoDB" id="688249at2759"/>
<gene>
    <name evidence="6" type="ORF">SADUNF_Sadunf14G0136500</name>
</gene>
<dbReference type="InterPro" id="IPR044577">
    <property type="entry name" value="HIPP4/7/8/17/18/19"/>
</dbReference>
<keyword evidence="3" id="KW-0449">Lipoprotein</keyword>
<comment type="caution">
    <text evidence="6">The sequence shown here is derived from an EMBL/GenBank/DDBJ whole genome shotgun (WGS) entry which is preliminary data.</text>
</comment>
<evidence type="ECO:0000256" key="2">
    <source>
        <dbReference type="ARBA" id="ARBA00022723"/>
    </source>
</evidence>
<dbReference type="PANTHER" id="PTHR46195:SF12">
    <property type="entry name" value="HEAVY METAL-ASSOCIATED ISOPRENYLATED PLANT PROTEIN 4"/>
    <property type="match status" value="1"/>
</dbReference>
<keyword evidence="3" id="KW-0636">Prenylation</keyword>
<dbReference type="Pfam" id="PF00403">
    <property type="entry name" value="HMA"/>
    <property type="match status" value="2"/>
</dbReference>
<dbReference type="AlphaFoldDB" id="A0A835JFJ7"/>
<evidence type="ECO:0000256" key="1">
    <source>
        <dbReference type="ARBA" id="ARBA00022481"/>
    </source>
</evidence>
<keyword evidence="1" id="KW-0488">Methylation</keyword>
<feature type="domain" description="HMA" evidence="5">
    <location>
        <begin position="18"/>
        <end position="84"/>
    </location>
</feature>
<dbReference type="Proteomes" id="UP000657918">
    <property type="component" value="Unassembled WGS sequence"/>
</dbReference>
<dbReference type="SUPFAM" id="SSF55008">
    <property type="entry name" value="HMA, heavy metal-associated domain"/>
    <property type="match status" value="2"/>
</dbReference>
<dbReference type="CDD" id="cd00371">
    <property type="entry name" value="HMA"/>
    <property type="match status" value="1"/>
</dbReference>
<feature type="domain" description="HMA" evidence="5">
    <location>
        <begin position="110"/>
        <end position="173"/>
    </location>
</feature>
<dbReference type="PANTHER" id="PTHR46195">
    <property type="entry name" value="HEAVY METAL-ASSOCIATED ISOPRENYLATED PLANT PROTEIN 7"/>
    <property type="match status" value="1"/>
</dbReference>
<sequence length="298" mass="33722">MAAASKIETEKKVAEKEVITAVYKVNLHCQQCARDIKKPLLTTQGVHSVEADAEKSEVKIKGVIDVIKIHKLLQKLSKKKVELVSPLVDVKESVREKKEVKVEAKPAPKLSTHSMKVHLHCDTCEKDLCKKLLKHKSIYSVKTDKKAQTITVDGTMEGDKLVAYIRKKVNKNAEIIRPKPEGKEEKIEKPKVEAKPKEEKVETVERKAEKKAEVKTIEGGDKVEMVERKAEKKVVEVKTIEGRGDTPYLIQYVYAPQFFSDVNPHAAPQFFPQYFSDVNPHAAPQFFSDENPHACFIM</sequence>
<dbReference type="GO" id="GO:0046872">
    <property type="term" value="F:metal ion binding"/>
    <property type="evidence" value="ECO:0007669"/>
    <property type="project" value="UniProtKB-KW"/>
</dbReference>
<dbReference type="InterPro" id="IPR036163">
    <property type="entry name" value="HMA_dom_sf"/>
</dbReference>
<keyword evidence="7" id="KW-1185">Reference proteome</keyword>
<proteinExistence type="inferred from homology"/>
<accession>A0A835JFJ7</accession>
<evidence type="ECO:0000313" key="6">
    <source>
        <dbReference type="EMBL" id="KAF9669720.1"/>
    </source>
</evidence>
<dbReference type="Gene3D" id="3.30.70.100">
    <property type="match status" value="2"/>
</dbReference>
<dbReference type="InterPro" id="IPR006121">
    <property type="entry name" value="HMA_dom"/>
</dbReference>
<organism evidence="6 7">
    <name type="scientific">Salix dunnii</name>
    <dbReference type="NCBI Taxonomy" id="1413687"/>
    <lineage>
        <taxon>Eukaryota</taxon>
        <taxon>Viridiplantae</taxon>
        <taxon>Streptophyta</taxon>
        <taxon>Embryophyta</taxon>
        <taxon>Tracheophyta</taxon>
        <taxon>Spermatophyta</taxon>
        <taxon>Magnoliopsida</taxon>
        <taxon>eudicotyledons</taxon>
        <taxon>Gunneridae</taxon>
        <taxon>Pentapetalae</taxon>
        <taxon>rosids</taxon>
        <taxon>fabids</taxon>
        <taxon>Malpighiales</taxon>
        <taxon>Salicaceae</taxon>
        <taxon>Saliceae</taxon>
        <taxon>Salix</taxon>
    </lineage>
</organism>
<reference evidence="6 7" key="1">
    <citation type="submission" date="2020-10" db="EMBL/GenBank/DDBJ databases">
        <title>Plant Genome Project.</title>
        <authorList>
            <person name="Zhang R.-G."/>
        </authorList>
    </citation>
    <scope>NUCLEOTIDE SEQUENCE [LARGE SCALE GENOMIC DNA]</scope>
    <source>
        <strain evidence="6">FAFU-HL-1</strain>
        <tissue evidence="6">Leaf</tissue>
    </source>
</reference>
<dbReference type="PROSITE" id="PS50846">
    <property type="entry name" value="HMA_2"/>
    <property type="match status" value="2"/>
</dbReference>
<comment type="similarity">
    <text evidence="4">Belongs to the HIPP family.</text>
</comment>